<evidence type="ECO:0000259" key="1">
    <source>
        <dbReference type="PROSITE" id="PS51186"/>
    </source>
</evidence>
<dbReference type="Pfam" id="PF13673">
    <property type="entry name" value="Acetyltransf_10"/>
    <property type="match status" value="1"/>
</dbReference>
<dbReference type="PROSITE" id="PS51186">
    <property type="entry name" value="GNAT"/>
    <property type="match status" value="1"/>
</dbReference>
<evidence type="ECO:0000313" key="2">
    <source>
        <dbReference type="EMBL" id="MBD2152431.1"/>
    </source>
</evidence>
<dbReference type="InterPro" id="IPR016181">
    <property type="entry name" value="Acyl_CoA_acyltransferase"/>
</dbReference>
<dbReference type="Proteomes" id="UP000631421">
    <property type="component" value="Unassembled WGS sequence"/>
</dbReference>
<feature type="domain" description="N-acetyltransferase" evidence="1">
    <location>
        <begin position="6"/>
        <end position="153"/>
    </location>
</feature>
<reference evidence="2" key="2">
    <citation type="submission" date="2020-08" db="EMBL/GenBank/DDBJ databases">
        <authorList>
            <person name="Chen M."/>
            <person name="Teng W."/>
            <person name="Zhao L."/>
            <person name="Hu C."/>
            <person name="Zhou Y."/>
            <person name="Han B."/>
            <person name="Song L."/>
            <person name="Shu W."/>
        </authorList>
    </citation>
    <scope>NUCLEOTIDE SEQUENCE</scope>
    <source>
        <strain evidence="2">FACHB-1277</strain>
    </source>
</reference>
<evidence type="ECO:0000313" key="3">
    <source>
        <dbReference type="Proteomes" id="UP000631421"/>
    </source>
</evidence>
<proteinExistence type="predicted"/>
<dbReference type="CDD" id="cd04301">
    <property type="entry name" value="NAT_SF"/>
    <property type="match status" value="1"/>
</dbReference>
<dbReference type="InterPro" id="IPR000182">
    <property type="entry name" value="GNAT_dom"/>
</dbReference>
<protein>
    <submittedName>
        <fullName evidence="2">GNAT family N-acetyltransferase</fullName>
    </submittedName>
</protein>
<keyword evidence="3" id="KW-1185">Reference proteome</keyword>
<sequence length="693" mass="79871">MKNNGIYIKAIQGNSEYADQVKALGKANAKTFALFPKGAFDDRIWQGTVLVALDENENFLGYLLYTIKKKERQVRVYQLAVKEEHQGKGIARQLMQHIKEITRNLVDIRLVCRQDYDVNGMWEKFGFTPMDEKSGKNKIGKLVTTWVYNHGHPDLFSTVVSPKTFVVLDACVFFDFYQLSLLKSTDDRESAYLLADWVQDELELCTTDEIYNEINNKLSISVKERNKMRSFADSFFKISCTSDRFDNTYKVLKDSSLVNQNFTDVNIRQIARIIASGKSTFIVTTDTNLLSYSDQIKKEYGVLIVSPTELIVKLDELKRESEYQPEKLAGTQLSKKRVAAEEKQILIDSFALDGEIDFKTKFSQLLVENDKYECIAIWDSNIPIALIVYSRENQHELSVPIFRVNYKSLSETLTRHIVWRTINLAVAERRNFTRITESQVDGFIVRVIQDAGFYCVDGNWIKINSKITKSVIEVSEHLINISLELTDEYKSICRHFSDNLRSNDNANPEFMFDLEKLLYPTKIIDTNIPNFVIPIKPNWAKELFDEELARESLFGVSRSELALNWEAVYYRSSKPKLKYPARILWYVSSDVDGAYVSKKSKICACSTLDEVVIGNPEELYLKFRRLGIFKWEDIKSISKSEIMAIRFSNTEIFRNPVPLDKIHESLGKKGQIQSPRLVANEAFFKIYSLGNSI</sequence>
<dbReference type="AlphaFoldDB" id="A0A926UX11"/>
<organism evidence="2 3">
    <name type="scientific">Pseudanabaena cinerea FACHB-1277</name>
    <dbReference type="NCBI Taxonomy" id="2949581"/>
    <lineage>
        <taxon>Bacteria</taxon>
        <taxon>Bacillati</taxon>
        <taxon>Cyanobacteriota</taxon>
        <taxon>Cyanophyceae</taxon>
        <taxon>Pseudanabaenales</taxon>
        <taxon>Pseudanabaenaceae</taxon>
        <taxon>Pseudanabaena</taxon>
        <taxon>Pseudanabaena cinerea</taxon>
    </lineage>
</organism>
<reference evidence="2" key="1">
    <citation type="journal article" date="2015" name="ISME J.">
        <title>Draft Genome Sequence of Streptomyces incarnatus NRRL8089, which Produces the Nucleoside Antibiotic Sinefungin.</title>
        <authorList>
            <person name="Oshima K."/>
            <person name="Hattori M."/>
            <person name="Shimizu H."/>
            <person name="Fukuda K."/>
            <person name="Nemoto M."/>
            <person name="Inagaki K."/>
            <person name="Tamura T."/>
        </authorList>
    </citation>
    <scope>NUCLEOTIDE SEQUENCE</scope>
    <source>
        <strain evidence="2">FACHB-1277</strain>
    </source>
</reference>
<dbReference type="SUPFAM" id="SSF55729">
    <property type="entry name" value="Acyl-CoA N-acyltransferases (Nat)"/>
    <property type="match status" value="1"/>
</dbReference>
<accession>A0A926UX11</accession>
<dbReference type="EMBL" id="JACJPY010000104">
    <property type="protein sequence ID" value="MBD2152431.1"/>
    <property type="molecule type" value="Genomic_DNA"/>
</dbReference>
<name>A0A926UX11_9CYAN</name>
<dbReference type="RefSeq" id="WP_190352901.1">
    <property type="nucleotide sequence ID" value="NZ_JACJPY010000104.1"/>
</dbReference>
<gene>
    <name evidence="2" type="ORF">H6F44_20255</name>
</gene>
<dbReference type="GO" id="GO:0016747">
    <property type="term" value="F:acyltransferase activity, transferring groups other than amino-acyl groups"/>
    <property type="evidence" value="ECO:0007669"/>
    <property type="project" value="InterPro"/>
</dbReference>
<dbReference type="Gene3D" id="3.40.630.30">
    <property type="match status" value="1"/>
</dbReference>
<comment type="caution">
    <text evidence="2">The sequence shown here is derived from an EMBL/GenBank/DDBJ whole genome shotgun (WGS) entry which is preliminary data.</text>
</comment>